<name>A0A1V9Y9C5_ACHHY</name>
<dbReference type="STRING" id="1202772.A0A1V9Y9C5"/>
<dbReference type="Gene3D" id="3.30.420.10">
    <property type="entry name" value="Ribonuclease H-like superfamily/Ribonuclease H"/>
    <property type="match status" value="1"/>
</dbReference>
<sequence length="437" mass="49946">MGKDLTPAQRARVVLTLHVLADAQGGVRPTGRLPRGLFTLVARKLNYSDRTVRRLWKEHKDHAQDPELLERLGGKRRGRCGRRPLDVRKFVKAVYDVPPEERLTVRSAAAKAGVSRSTLWRKLGKGIFVSRTSRLKPTLTPASRAARLRFCLDMLHHDEAEDVIKFDPLVDTIFVDEKWFFIDLIRRRYILLPDEAVPAPTTRHKSHIVKFMFLSAVARPRRDVQRNQDFNGKLGIWPFVARTTAIRNSKVRKAGTPIVTPTTVNRDAYRDMLVRKLVPAIMSKWPRDVKIIRVQQDNAGPHVKPGLLWEGNGLTVTMVCQPASSPDFNILDLGYFNAIQALQQKRRCKTVEDLLRAVELSFRELPRQSLENVFYSLWRCMEASMVIGGRTTYKLPHSNKAKLRKTPGALEQLRNCSLEAWLIATEDLEELERNATV</sequence>
<gene>
    <name evidence="1" type="ORF">ACHHYP_16321</name>
</gene>
<evidence type="ECO:0000313" key="2">
    <source>
        <dbReference type="Proteomes" id="UP000243579"/>
    </source>
</evidence>
<evidence type="ECO:0000313" key="1">
    <source>
        <dbReference type="EMBL" id="OQR82258.1"/>
    </source>
</evidence>
<dbReference type="OrthoDB" id="123968at2759"/>
<accession>A0A1V9Y9C5</accession>
<protein>
    <recommendedName>
        <fullName evidence="3">Transposase Tc1-like domain-containing protein</fullName>
    </recommendedName>
</protein>
<dbReference type="AlphaFoldDB" id="A0A1V9Y9C5"/>
<dbReference type="EMBL" id="JNBR01002534">
    <property type="protein sequence ID" value="OQR82258.1"/>
    <property type="molecule type" value="Genomic_DNA"/>
</dbReference>
<proteinExistence type="predicted"/>
<reference evidence="1 2" key="1">
    <citation type="journal article" date="2014" name="Genome Biol. Evol.">
        <title>The secreted proteins of Achlya hypogyna and Thraustotheca clavata identify the ancestral oomycete secretome and reveal gene acquisitions by horizontal gene transfer.</title>
        <authorList>
            <person name="Misner I."/>
            <person name="Blouin N."/>
            <person name="Leonard G."/>
            <person name="Richards T.A."/>
            <person name="Lane C.E."/>
        </authorList>
    </citation>
    <scope>NUCLEOTIDE SEQUENCE [LARGE SCALE GENOMIC DNA]</scope>
    <source>
        <strain evidence="1 2">ATCC 48635</strain>
    </source>
</reference>
<dbReference type="PANTHER" id="PTHR47169:SF2">
    <property type="entry name" value="OS01G0541250 PROTEIN"/>
    <property type="match status" value="1"/>
</dbReference>
<dbReference type="GO" id="GO:0003676">
    <property type="term" value="F:nucleic acid binding"/>
    <property type="evidence" value="ECO:0007669"/>
    <property type="project" value="InterPro"/>
</dbReference>
<comment type="caution">
    <text evidence="1">The sequence shown here is derived from an EMBL/GenBank/DDBJ whole genome shotgun (WGS) entry which is preliminary data.</text>
</comment>
<dbReference type="Proteomes" id="UP000243579">
    <property type="component" value="Unassembled WGS sequence"/>
</dbReference>
<keyword evidence="2" id="KW-1185">Reference proteome</keyword>
<evidence type="ECO:0008006" key="3">
    <source>
        <dbReference type="Google" id="ProtNLM"/>
    </source>
</evidence>
<dbReference type="InterPro" id="IPR036397">
    <property type="entry name" value="RNaseH_sf"/>
</dbReference>
<organism evidence="1 2">
    <name type="scientific">Achlya hypogyna</name>
    <name type="common">Oomycete</name>
    <name type="synonym">Protoachlya hypogyna</name>
    <dbReference type="NCBI Taxonomy" id="1202772"/>
    <lineage>
        <taxon>Eukaryota</taxon>
        <taxon>Sar</taxon>
        <taxon>Stramenopiles</taxon>
        <taxon>Oomycota</taxon>
        <taxon>Saprolegniomycetes</taxon>
        <taxon>Saprolegniales</taxon>
        <taxon>Achlyaceae</taxon>
        <taxon>Achlya</taxon>
    </lineage>
</organism>
<dbReference type="PANTHER" id="PTHR47169">
    <property type="entry name" value="OS01G0541250 PROTEIN"/>
    <property type="match status" value="1"/>
</dbReference>